<protein>
    <submittedName>
        <fullName evidence="1">Uncharacterized protein</fullName>
    </submittedName>
</protein>
<dbReference type="RefSeq" id="WP_345227560.1">
    <property type="nucleotide sequence ID" value="NZ_BAAAXE010000014.1"/>
</dbReference>
<name>A0ABV5PAM3_STRCM</name>
<accession>A0ABV5PAM3</accession>
<comment type="caution">
    <text evidence="1">The sequence shown here is derived from an EMBL/GenBank/DDBJ whole genome shotgun (WGS) entry which is preliminary data.</text>
</comment>
<evidence type="ECO:0000313" key="1">
    <source>
        <dbReference type="EMBL" id="MFB9520251.1"/>
    </source>
</evidence>
<evidence type="ECO:0000313" key="2">
    <source>
        <dbReference type="Proteomes" id="UP001589718"/>
    </source>
</evidence>
<organism evidence="1 2">
    <name type="scientific">Streptomyces cremeus</name>
    <dbReference type="NCBI Taxonomy" id="66881"/>
    <lineage>
        <taxon>Bacteria</taxon>
        <taxon>Bacillati</taxon>
        <taxon>Actinomycetota</taxon>
        <taxon>Actinomycetes</taxon>
        <taxon>Kitasatosporales</taxon>
        <taxon>Streptomycetaceae</taxon>
        <taxon>Streptomyces</taxon>
    </lineage>
</organism>
<dbReference type="EMBL" id="JBHMCR010000005">
    <property type="protein sequence ID" value="MFB9520251.1"/>
    <property type="molecule type" value="Genomic_DNA"/>
</dbReference>
<proteinExistence type="predicted"/>
<reference evidence="1 2" key="1">
    <citation type="submission" date="2024-09" db="EMBL/GenBank/DDBJ databases">
        <authorList>
            <person name="Sun Q."/>
            <person name="Mori K."/>
        </authorList>
    </citation>
    <scope>NUCLEOTIDE SEQUENCE [LARGE SCALE GENOMIC DNA]</scope>
    <source>
        <strain evidence="1 2">JCM 4362</strain>
    </source>
</reference>
<sequence>MVPNVLHRIEIYTRTGAGSWGWKPAGPAYPDTPDVINTEEQLIRALHTHTAMSARLMAGGVPRFRMVVRTFVTRELAGMYEWERSTETGRLIPSAAPFVHWPKLESVAA</sequence>
<dbReference type="Proteomes" id="UP001589718">
    <property type="component" value="Unassembled WGS sequence"/>
</dbReference>
<keyword evidence="2" id="KW-1185">Reference proteome</keyword>
<gene>
    <name evidence="1" type="ORF">ACFFTU_09865</name>
</gene>